<sequence length="246" mass="27651">MLGRLKMPIDKAIEAYIKLTTDVFSDKKLELGPLGRTGQVFKASQLETSMKDIIMSVDNLPPDVRMSYQIGANQTYNCTVWEAALATTAAPEFFKSIFIGDDPKEEFLDASMGCNNPVKLVLHEAENVFALRHVACIISLGAGHPDVVSWKSSGLSGWFDVLKKISGSCESTAQEMEEKFKHLEGVYFRLSVEQGHQEISTIDWQRLPDVKTHTFQYLDLHKNKNQVNSITRILQECPRVLSVKEL</sequence>
<evidence type="ECO:0000256" key="2">
    <source>
        <dbReference type="ARBA" id="ARBA00022963"/>
    </source>
</evidence>
<dbReference type="InterPro" id="IPR016035">
    <property type="entry name" value="Acyl_Trfase/lysoPLipase"/>
</dbReference>
<dbReference type="Gene3D" id="3.40.1090.10">
    <property type="entry name" value="Cytosolic phospholipase A2 catalytic domain"/>
    <property type="match status" value="1"/>
</dbReference>
<dbReference type="GO" id="GO:0016042">
    <property type="term" value="P:lipid catabolic process"/>
    <property type="evidence" value="ECO:0007669"/>
    <property type="project" value="UniProtKB-KW"/>
</dbReference>
<dbReference type="EMBL" id="JABCKI010000598">
    <property type="protein sequence ID" value="KAG5649994.1"/>
    <property type="molecule type" value="Genomic_DNA"/>
</dbReference>
<protein>
    <recommendedName>
        <fullName evidence="5">PNPLA domain-containing protein</fullName>
    </recommendedName>
</protein>
<dbReference type="PANTHER" id="PTHR24185:SF1">
    <property type="entry name" value="CALCIUM-INDEPENDENT PHOSPHOLIPASE A2-GAMMA"/>
    <property type="match status" value="1"/>
</dbReference>
<keyword evidence="4" id="KW-1185">Reference proteome</keyword>
<dbReference type="GO" id="GO:0016020">
    <property type="term" value="C:membrane"/>
    <property type="evidence" value="ECO:0007669"/>
    <property type="project" value="TreeGrafter"/>
</dbReference>
<reference evidence="3" key="1">
    <citation type="submission" date="2021-02" db="EMBL/GenBank/DDBJ databases">
        <authorList>
            <person name="Nieuwenhuis M."/>
            <person name="Van De Peppel L.J.J."/>
        </authorList>
    </citation>
    <scope>NUCLEOTIDE SEQUENCE</scope>
    <source>
        <strain evidence="3">D49</strain>
    </source>
</reference>
<dbReference type="Proteomes" id="UP000717328">
    <property type="component" value="Unassembled WGS sequence"/>
</dbReference>
<evidence type="ECO:0008006" key="5">
    <source>
        <dbReference type="Google" id="ProtNLM"/>
    </source>
</evidence>
<accession>A0A9P7KHP0</accession>
<comment type="caution">
    <text evidence="3">The sequence shown here is derived from an EMBL/GenBank/DDBJ whole genome shotgun (WGS) entry which is preliminary data.</text>
</comment>
<organism evidence="3 4">
    <name type="scientific">Sphagnurus paluster</name>
    <dbReference type="NCBI Taxonomy" id="117069"/>
    <lineage>
        <taxon>Eukaryota</taxon>
        <taxon>Fungi</taxon>
        <taxon>Dikarya</taxon>
        <taxon>Basidiomycota</taxon>
        <taxon>Agaricomycotina</taxon>
        <taxon>Agaricomycetes</taxon>
        <taxon>Agaricomycetidae</taxon>
        <taxon>Agaricales</taxon>
        <taxon>Tricholomatineae</taxon>
        <taxon>Lyophyllaceae</taxon>
        <taxon>Sphagnurus</taxon>
    </lineage>
</organism>
<dbReference type="AlphaFoldDB" id="A0A9P7KHP0"/>
<keyword evidence="1" id="KW-0378">Hydrolase</keyword>
<gene>
    <name evidence="3" type="ORF">H0H81_001134</name>
</gene>
<dbReference type="GO" id="GO:0047499">
    <property type="term" value="F:calcium-independent phospholipase A2 activity"/>
    <property type="evidence" value="ECO:0007669"/>
    <property type="project" value="TreeGrafter"/>
</dbReference>
<proteinExistence type="predicted"/>
<reference evidence="3" key="2">
    <citation type="submission" date="2021-10" db="EMBL/GenBank/DDBJ databases">
        <title>Phylogenomics reveals ancestral predisposition of the termite-cultivated fungus Termitomyces towards a domesticated lifestyle.</title>
        <authorList>
            <person name="Auxier B."/>
            <person name="Grum-Grzhimaylo A."/>
            <person name="Cardenas M.E."/>
            <person name="Lodge J.D."/>
            <person name="Laessoe T."/>
            <person name="Pedersen O."/>
            <person name="Smith M.E."/>
            <person name="Kuyper T.W."/>
            <person name="Franco-Molano E.A."/>
            <person name="Baroni T.J."/>
            <person name="Aanen D.K."/>
        </authorList>
    </citation>
    <scope>NUCLEOTIDE SEQUENCE</scope>
    <source>
        <strain evidence="3">D49</strain>
    </source>
</reference>
<keyword evidence="2" id="KW-0442">Lipid degradation</keyword>
<name>A0A9P7KHP0_9AGAR</name>
<dbReference type="PANTHER" id="PTHR24185">
    <property type="entry name" value="CALCIUM-INDEPENDENT PHOSPHOLIPASE A2-GAMMA"/>
    <property type="match status" value="1"/>
</dbReference>
<feature type="non-terminal residue" evidence="3">
    <location>
        <position position="246"/>
    </location>
</feature>
<dbReference type="OrthoDB" id="630895at2759"/>
<evidence type="ECO:0000313" key="4">
    <source>
        <dbReference type="Proteomes" id="UP000717328"/>
    </source>
</evidence>
<evidence type="ECO:0000313" key="3">
    <source>
        <dbReference type="EMBL" id="KAG5649994.1"/>
    </source>
</evidence>
<dbReference type="GO" id="GO:0019369">
    <property type="term" value="P:arachidonate metabolic process"/>
    <property type="evidence" value="ECO:0007669"/>
    <property type="project" value="TreeGrafter"/>
</dbReference>
<keyword evidence="2" id="KW-0443">Lipid metabolism</keyword>
<evidence type="ECO:0000256" key="1">
    <source>
        <dbReference type="ARBA" id="ARBA00022801"/>
    </source>
</evidence>
<dbReference type="SUPFAM" id="SSF52151">
    <property type="entry name" value="FabD/lysophospholipase-like"/>
    <property type="match status" value="1"/>
</dbReference>